<geneLocation type="plasmid" evidence="3 4">
    <name>paNv_CAN12</name>
</geneLocation>
<evidence type="ECO:0000313" key="2">
    <source>
        <dbReference type="EMBL" id="WGL93966.1"/>
    </source>
</evidence>
<reference evidence="2" key="1">
    <citation type="submission" date="2023-04" db="EMBL/GenBank/DDBJ databases">
        <title>Genome dynamics across the evolutionary transition to endosymbiosis.</title>
        <authorList>
            <person name="Siozios S."/>
            <person name="Nadal-Jimenez P."/>
            <person name="Azagi T."/>
            <person name="Sprong H."/>
            <person name="Frost C.L."/>
            <person name="Parratt S.R."/>
            <person name="Taylor G."/>
            <person name="Brettell L."/>
            <person name="Lew K.C."/>
            <person name="Croft L."/>
            <person name="King K.C."/>
            <person name="Brockhurst M.A."/>
            <person name="Hypsa V."/>
            <person name="Novakova E."/>
            <person name="Darby A.C."/>
            <person name="Hurst G.D.D."/>
        </authorList>
    </citation>
    <scope>NUCLEOTIDE SEQUENCE</scope>
    <source>
        <strain evidence="2">AIh</strain>
        <strain evidence="3">ANv_CAN</strain>
        <plasmid evidence="2">paIh3</plasmid>
        <plasmid evidence="3">paNv_CAN12</plasmid>
    </source>
</reference>
<dbReference type="AlphaFoldDB" id="A0AA95G829"/>
<keyword evidence="4" id="KW-1185">Reference proteome</keyword>
<protein>
    <submittedName>
        <fullName evidence="2">TrbM/KikA/MpfK family conjugal transfer protein</fullName>
    </submittedName>
</protein>
<keyword evidence="1" id="KW-0732">Signal</keyword>
<dbReference type="RefSeq" id="WP_280628396.1">
    <property type="nucleotide sequence ID" value="NZ_CP123493.1"/>
</dbReference>
<evidence type="ECO:0000313" key="3">
    <source>
        <dbReference type="EMBL" id="WGM09017.1"/>
    </source>
</evidence>
<name>A0AA95G829_9GAMM</name>
<dbReference type="EMBL" id="CP123493">
    <property type="protein sequence ID" value="WGL93966.1"/>
    <property type="molecule type" value="Genomic_DNA"/>
</dbReference>
<dbReference type="InterPro" id="IPR009989">
    <property type="entry name" value="TrbM"/>
</dbReference>
<geneLocation type="plasmid" evidence="2 5">
    <name>paIh3</name>
</geneLocation>
<proteinExistence type="predicted"/>
<feature type="chain" id="PRO_5041634544" evidence="1">
    <location>
        <begin position="20"/>
        <end position="99"/>
    </location>
</feature>
<organism evidence="2 5">
    <name type="scientific">Arsenophonus nasoniae</name>
    <name type="common">son-killer infecting Nasonia vitripennis</name>
    <dbReference type="NCBI Taxonomy" id="638"/>
    <lineage>
        <taxon>Bacteria</taxon>
        <taxon>Pseudomonadati</taxon>
        <taxon>Pseudomonadota</taxon>
        <taxon>Gammaproteobacteria</taxon>
        <taxon>Enterobacterales</taxon>
        <taxon>Morganellaceae</taxon>
        <taxon>Arsenophonus</taxon>
    </lineage>
</organism>
<gene>
    <name evidence="2" type="ORF">QE207_01100</name>
    <name evidence="3" type="ORF">QE258_27295</name>
</gene>
<evidence type="ECO:0000313" key="5">
    <source>
        <dbReference type="Proteomes" id="UP001177597"/>
    </source>
</evidence>
<accession>A0AA95G829</accession>
<feature type="signal peptide" evidence="1">
    <location>
        <begin position="1"/>
        <end position="19"/>
    </location>
</feature>
<dbReference type="Proteomes" id="UP001177592">
    <property type="component" value="Plasmid paNv_CAN12"/>
</dbReference>
<dbReference type="Pfam" id="PF07424">
    <property type="entry name" value="TrbM"/>
    <property type="match status" value="1"/>
</dbReference>
<dbReference type="Proteomes" id="UP001177597">
    <property type="component" value="Plasmid paIh3"/>
</dbReference>
<evidence type="ECO:0000256" key="1">
    <source>
        <dbReference type="SAM" id="SignalP"/>
    </source>
</evidence>
<sequence>MRKTFLLLIITLFSGYSVAQNVDTDDPCTVFLCMAGKVRGENPSECAAPVKTFVNILKWKKGHIRWSKTIDARKVFLSGCAEADPVEISKIISKFGRMR</sequence>
<dbReference type="EMBL" id="CP123535">
    <property type="protein sequence ID" value="WGM09017.1"/>
    <property type="molecule type" value="Genomic_DNA"/>
</dbReference>
<evidence type="ECO:0000313" key="4">
    <source>
        <dbReference type="Proteomes" id="UP001177592"/>
    </source>
</evidence>
<keyword evidence="2" id="KW-0614">Plasmid</keyword>